<proteinExistence type="predicted"/>
<protein>
    <recommendedName>
        <fullName evidence="2">histidine kinase</fullName>
        <ecNumber evidence="2">2.7.13.3</ecNumber>
    </recommendedName>
</protein>
<evidence type="ECO:0000256" key="4">
    <source>
        <dbReference type="PROSITE-ProRule" id="PRU00169"/>
    </source>
</evidence>
<evidence type="ECO:0000256" key="2">
    <source>
        <dbReference type="ARBA" id="ARBA00012438"/>
    </source>
</evidence>
<dbReference type="RefSeq" id="WP_092961380.1">
    <property type="nucleotide sequence ID" value="NZ_FOSQ01000007.1"/>
</dbReference>
<dbReference type="AlphaFoldDB" id="A0A1I4CFY7"/>
<dbReference type="Pfam" id="PF00072">
    <property type="entry name" value="Response_reg"/>
    <property type="match status" value="1"/>
</dbReference>
<keyword evidence="8" id="KW-1185">Reference proteome</keyword>
<dbReference type="InterPro" id="IPR005467">
    <property type="entry name" value="His_kinase_dom"/>
</dbReference>
<dbReference type="InterPro" id="IPR003661">
    <property type="entry name" value="HisK_dim/P_dom"/>
</dbReference>
<keyword evidence="7" id="KW-0808">Transferase</keyword>
<evidence type="ECO:0000313" key="7">
    <source>
        <dbReference type="EMBL" id="SFK79683.1"/>
    </source>
</evidence>
<feature type="domain" description="Response regulatory" evidence="6">
    <location>
        <begin position="401"/>
        <end position="516"/>
    </location>
</feature>
<dbReference type="Proteomes" id="UP000199473">
    <property type="component" value="Unassembled WGS sequence"/>
</dbReference>
<dbReference type="SMART" id="SM00387">
    <property type="entry name" value="HATPase_c"/>
    <property type="match status" value="1"/>
</dbReference>
<dbReference type="CDD" id="cd00082">
    <property type="entry name" value="HisKA"/>
    <property type="match status" value="1"/>
</dbReference>
<keyword evidence="3 4" id="KW-0597">Phosphoprotein</keyword>
<dbReference type="InterPro" id="IPR036890">
    <property type="entry name" value="HATPase_C_sf"/>
</dbReference>
<dbReference type="EMBL" id="FOSQ01000007">
    <property type="protein sequence ID" value="SFK79683.1"/>
    <property type="molecule type" value="Genomic_DNA"/>
</dbReference>
<feature type="modified residue" description="4-aspartylphosphate" evidence="4">
    <location>
        <position position="452"/>
    </location>
</feature>
<evidence type="ECO:0000256" key="1">
    <source>
        <dbReference type="ARBA" id="ARBA00000085"/>
    </source>
</evidence>
<dbReference type="EC" id="2.7.13.3" evidence="2"/>
<dbReference type="SUPFAM" id="SSF52172">
    <property type="entry name" value="CheY-like"/>
    <property type="match status" value="1"/>
</dbReference>
<dbReference type="SUPFAM" id="SSF55874">
    <property type="entry name" value="ATPase domain of HSP90 chaperone/DNA topoisomerase II/histidine kinase"/>
    <property type="match status" value="1"/>
</dbReference>
<dbReference type="PANTHER" id="PTHR43065:SF42">
    <property type="entry name" value="TWO-COMPONENT SENSOR PPRA"/>
    <property type="match status" value="1"/>
</dbReference>
<dbReference type="PRINTS" id="PR00344">
    <property type="entry name" value="BCTRLSENSOR"/>
</dbReference>
<accession>A0A1I4CFY7</accession>
<keyword evidence="7" id="KW-0418">Kinase</keyword>
<dbReference type="PANTHER" id="PTHR43065">
    <property type="entry name" value="SENSOR HISTIDINE KINASE"/>
    <property type="match status" value="1"/>
</dbReference>
<evidence type="ECO:0000313" key="8">
    <source>
        <dbReference type="Proteomes" id="UP000199473"/>
    </source>
</evidence>
<reference evidence="7 8" key="1">
    <citation type="submission" date="2016-10" db="EMBL/GenBank/DDBJ databases">
        <authorList>
            <person name="de Groot N.N."/>
        </authorList>
    </citation>
    <scope>NUCLEOTIDE SEQUENCE [LARGE SCALE GENOMIC DNA]</scope>
    <source>
        <strain evidence="7 8">DSM 19981</strain>
    </source>
</reference>
<dbReference type="PROSITE" id="PS50109">
    <property type="entry name" value="HIS_KIN"/>
    <property type="match status" value="1"/>
</dbReference>
<dbReference type="InterPro" id="IPR003594">
    <property type="entry name" value="HATPase_dom"/>
</dbReference>
<dbReference type="STRING" id="1123062.SAMN02745775_107199"/>
<dbReference type="Gene3D" id="3.40.50.2300">
    <property type="match status" value="1"/>
</dbReference>
<evidence type="ECO:0000256" key="3">
    <source>
        <dbReference type="ARBA" id="ARBA00022553"/>
    </source>
</evidence>
<dbReference type="SMART" id="SM00448">
    <property type="entry name" value="REC"/>
    <property type="match status" value="1"/>
</dbReference>
<feature type="domain" description="Histidine kinase" evidence="5">
    <location>
        <begin position="146"/>
        <end position="368"/>
    </location>
</feature>
<dbReference type="InterPro" id="IPR004358">
    <property type="entry name" value="Sig_transdc_His_kin-like_C"/>
</dbReference>
<dbReference type="InterPro" id="IPR036097">
    <property type="entry name" value="HisK_dim/P_sf"/>
</dbReference>
<organism evidence="7 8">
    <name type="scientific">Falsiroseomonas stagni DSM 19981</name>
    <dbReference type="NCBI Taxonomy" id="1123062"/>
    <lineage>
        <taxon>Bacteria</taxon>
        <taxon>Pseudomonadati</taxon>
        <taxon>Pseudomonadota</taxon>
        <taxon>Alphaproteobacteria</taxon>
        <taxon>Acetobacterales</taxon>
        <taxon>Roseomonadaceae</taxon>
        <taxon>Falsiroseomonas</taxon>
    </lineage>
</organism>
<dbReference type="Pfam" id="PF00512">
    <property type="entry name" value="HisKA"/>
    <property type="match status" value="1"/>
</dbReference>
<dbReference type="Gene3D" id="1.10.287.130">
    <property type="match status" value="1"/>
</dbReference>
<sequence length="524" mass="55180">MPDPRRTLQDLLRGRNRRPAEDAVVRAVLDAASPGIALLDAEDRLVTWNAEFAGLCGPLLPPRPGLPIAALMAAEGKEAALAALATGQRVAIAMASEGSPRLEMEHRKLPAPDRGAVLRLSRIAARPAEQQAGAARLQAVGALAGGIAHDFNNLLTAIAGSAEAALSRAPGGEAASELRQVLESAGRGAALVKQLLAFARQQALRPRVVDLNIAVSAMGELLRRLLGSRVRLTIALEEPSRRVRMDPTQLDQVIMNLALNARDAMPEGGSLRIATGHAVVLSPETIGTETLPAGRYAMLEVVDSGAGIPPEVLPRIFDPFFTTKREQGGTGLGLSTVHGIVRQSGGFIAVDSRRGEGARFRIWMPRHEGPADPVVPAAMVAPPTASPPPPPAPEPPPGGPAVLLVEDEVPLLRLAERALRRAGFEVMSAGCSEEALEMLDRSGAVPLALVSDVVMPGLDGLELTARLRDRWPELPVLLVSGYAEAALGRDLAAERIRLMAKPYSLGALVTELKGILPEGVVKVS</sequence>
<dbReference type="SMART" id="SM00388">
    <property type="entry name" value="HisKA"/>
    <property type="match status" value="1"/>
</dbReference>
<dbReference type="Pfam" id="PF02518">
    <property type="entry name" value="HATPase_c"/>
    <property type="match status" value="1"/>
</dbReference>
<dbReference type="SUPFAM" id="SSF47384">
    <property type="entry name" value="Homodimeric domain of signal transducing histidine kinase"/>
    <property type="match status" value="1"/>
</dbReference>
<dbReference type="GO" id="GO:0000155">
    <property type="term" value="F:phosphorelay sensor kinase activity"/>
    <property type="evidence" value="ECO:0007669"/>
    <property type="project" value="InterPro"/>
</dbReference>
<gene>
    <name evidence="7" type="ORF">SAMN02745775_107199</name>
</gene>
<evidence type="ECO:0000259" key="6">
    <source>
        <dbReference type="PROSITE" id="PS50110"/>
    </source>
</evidence>
<dbReference type="InterPro" id="IPR001789">
    <property type="entry name" value="Sig_transdc_resp-reg_receiver"/>
</dbReference>
<name>A0A1I4CFY7_9PROT</name>
<dbReference type="InterPro" id="IPR011006">
    <property type="entry name" value="CheY-like_superfamily"/>
</dbReference>
<dbReference type="OrthoDB" id="9796100at2"/>
<evidence type="ECO:0000259" key="5">
    <source>
        <dbReference type="PROSITE" id="PS50109"/>
    </source>
</evidence>
<dbReference type="Gene3D" id="3.30.565.10">
    <property type="entry name" value="Histidine kinase-like ATPase, C-terminal domain"/>
    <property type="match status" value="1"/>
</dbReference>
<comment type="catalytic activity">
    <reaction evidence="1">
        <text>ATP + protein L-histidine = ADP + protein N-phospho-L-histidine.</text>
        <dbReference type="EC" id="2.7.13.3"/>
    </reaction>
</comment>
<dbReference type="PROSITE" id="PS50110">
    <property type="entry name" value="RESPONSE_REGULATORY"/>
    <property type="match status" value="1"/>
</dbReference>